<dbReference type="Pfam" id="PF00563">
    <property type="entry name" value="EAL"/>
    <property type="match status" value="1"/>
</dbReference>
<dbReference type="PANTHER" id="PTHR33121">
    <property type="entry name" value="CYCLIC DI-GMP PHOSPHODIESTERASE PDEF"/>
    <property type="match status" value="1"/>
</dbReference>
<dbReference type="Gene3D" id="3.20.20.450">
    <property type="entry name" value="EAL domain"/>
    <property type="match status" value="1"/>
</dbReference>
<dbReference type="HOGENOM" id="CLU_000445_70_50_7"/>
<dbReference type="InterPro" id="IPR035919">
    <property type="entry name" value="EAL_sf"/>
</dbReference>
<dbReference type="InterPro" id="IPR001633">
    <property type="entry name" value="EAL_dom"/>
</dbReference>
<dbReference type="InterPro" id="IPR050706">
    <property type="entry name" value="Cyclic-di-GMP_PDE-like"/>
</dbReference>
<accession>H1FTJ5</accession>
<name>H1FTJ5_SULGG</name>
<dbReference type="GO" id="GO:0071111">
    <property type="term" value="F:cyclic-guanylate-specific phosphodiesterase activity"/>
    <property type="evidence" value="ECO:0007669"/>
    <property type="project" value="InterPro"/>
</dbReference>
<evidence type="ECO:0000259" key="1">
    <source>
        <dbReference type="PROSITE" id="PS50883"/>
    </source>
</evidence>
<comment type="caution">
    <text evidence="2">The sequence shown here is derived from an EMBL/GenBank/DDBJ whole genome shotgun (WGS) entry which is preliminary data.</text>
</comment>
<keyword evidence="3" id="KW-1185">Reference proteome</keyword>
<sequence length="221" mass="24876">MEALVRWQHPTMGLVSPAKFIPLAESTGLIVELDRYVMKTAMTQISKWYEEGLNPGVLAMNLAVKQLQKEDCIEVFQELVKVTQCRPEWLALEVTEGKIMTHPEKAIVILQKISDLGIELSVDDFGTGYSSLAYLKRLPIDKLKIDQAFIRDLPDDEEDAGITKAVIALAKSLNLKVIAEGVETQVQRDFLVENGCENIQGYFYSKPIPSDEFENILRNGF</sequence>
<organism evidence="2 3">
    <name type="scientific">Sulfurimonas gotlandica (strain DSM 19862 / JCM 16533 / GD1)</name>
    <dbReference type="NCBI Taxonomy" id="929558"/>
    <lineage>
        <taxon>Bacteria</taxon>
        <taxon>Pseudomonadati</taxon>
        <taxon>Campylobacterota</taxon>
        <taxon>Epsilonproteobacteria</taxon>
        <taxon>Campylobacterales</taxon>
        <taxon>Sulfurimonadaceae</taxon>
        <taxon>Sulfurimonas</taxon>
    </lineage>
</organism>
<dbReference type="EMBL" id="AFRZ01000001">
    <property type="protein sequence ID" value="EHP28771.1"/>
    <property type="molecule type" value="Genomic_DNA"/>
</dbReference>
<gene>
    <name evidence="2" type="ORF">SMGD1_0244</name>
</gene>
<protein>
    <submittedName>
        <fullName evidence="2">Protein containing EAL domain</fullName>
    </submittedName>
</protein>
<reference evidence="2 3" key="1">
    <citation type="journal article" date="2012" name="Proc. Natl. Acad. Sci. U.S.A.">
        <title>Genome and physiology of a model Epsilonproteobacterium responsible for sulfide detoxification in marine oxygen depletion zones.</title>
        <authorList>
            <person name="Grote J."/>
            <person name="Schott T."/>
            <person name="Bruckner C.G."/>
            <person name="Glockner F.O."/>
            <person name="Jost G."/>
            <person name="Teeling H."/>
            <person name="Labrenz M."/>
            <person name="Jurgens K."/>
        </authorList>
    </citation>
    <scope>NUCLEOTIDE SEQUENCE [LARGE SCALE GENOMIC DNA]</scope>
    <source>
        <strain evidence="2 3">GD1</strain>
    </source>
</reference>
<dbReference type="AlphaFoldDB" id="H1FTJ5"/>
<evidence type="ECO:0000313" key="3">
    <source>
        <dbReference type="Proteomes" id="UP000006431"/>
    </source>
</evidence>
<dbReference type="SMART" id="SM00052">
    <property type="entry name" value="EAL"/>
    <property type="match status" value="1"/>
</dbReference>
<dbReference type="PROSITE" id="PS50883">
    <property type="entry name" value="EAL"/>
    <property type="match status" value="1"/>
</dbReference>
<dbReference type="CDD" id="cd01948">
    <property type="entry name" value="EAL"/>
    <property type="match status" value="1"/>
</dbReference>
<dbReference type="RefSeq" id="WP_008340400.1">
    <property type="nucleotide sequence ID" value="NZ_AFRZ01000001.1"/>
</dbReference>
<proteinExistence type="predicted"/>
<dbReference type="Proteomes" id="UP000006431">
    <property type="component" value="Unassembled WGS sequence"/>
</dbReference>
<dbReference type="SUPFAM" id="SSF141868">
    <property type="entry name" value="EAL domain-like"/>
    <property type="match status" value="1"/>
</dbReference>
<dbReference type="PANTHER" id="PTHR33121:SF79">
    <property type="entry name" value="CYCLIC DI-GMP PHOSPHODIESTERASE PDED-RELATED"/>
    <property type="match status" value="1"/>
</dbReference>
<feature type="domain" description="EAL" evidence="1">
    <location>
        <begin position="1"/>
        <end position="221"/>
    </location>
</feature>
<evidence type="ECO:0000313" key="2">
    <source>
        <dbReference type="EMBL" id="EHP28771.1"/>
    </source>
</evidence>
<dbReference type="eggNOG" id="COG5001">
    <property type="taxonomic scope" value="Bacteria"/>
</dbReference>
<dbReference type="PATRIC" id="fig|929558.5.peg.244"/>